<dbReference type="RefSeq" id="WP_094457927.1">
    <property type="nucleotide sequence ID" value="NZ_NOXU01000031.1"/>
</dbReference>
<protein>
    <submittedName>
        <fullName evidence="4">GNAT family N-acetyltransferase</fullName>
    </submittedName>
</protein>
<evidence type="ECO:0000256" key="2">
    <source>
        <dbReference type="ARBA" id="ARBA00023315"/>
    </source>
</evidence>
<keyword evidence="2" id="KW-0012">Acyltransferase</keyword>
<dbReference type="InterPro" id="IPR016181">
    <property type="entry name" value="Acyl_CoA_acyltransferase"/>
</dbReference>
<dbReference type="AlphaFoldDB" id="A0A255YUJ5"/>
<accession>A0A255YUJ5</accession>
<dbReference type="CDD" id="cd04301">
    <property type="entry name" value="NAT_SF"/>
    <property type="match status" value="1"/>
</dbReference>
<dbReference type="InterPro" id="IPR050832">
    <property type="entry name" value="Bact_Acetyltransf"/>
</dbReference>
<evidence type="ECO:0000259" key="3">
    <source>
        <dbReference type="PROSITE" id="PS51186"/>
    </source>
</evidence>
<comment type="caution">
    <text evidence="4">The sequence shown here is derived from an EMBL/GenBank/DDBJ whole genome shotgun (WGS) entry which is preliminary data.</text>
</comment>
<dbReference type="GO" id="GO:0016747">
    <property type="term" value="F:acyltransferase activity, transferring groups other than amino-acyl groups"/>
    <property type="evidence" value="ECO:0007669"/>
    <property type="project" value="InterPro"/>
</dbReference>
<dbReference type="Gene3D" id="3.40.630.30">
    <property type="match status" value="1"/>
</dbReference>
<evidence type="ECO:0000256" key="1">
    <source>
        <dbReference type="ARBA" id="ARBA00022679"/>
    </source>
</evidence>
<dbReference type="Proteomes" id="UP000216998">
    <property type="component" value="Unassembled WGS sequence"/>
</dbReference>
<feature type="domain" description="N-acetyltransferase" evidence="3">
    <location>
        <begin position="48"/>
        <end position="190"/>
    </location>
</feature>
<dbReference type="SUPFAM" id="SSF55729">
    <property type="entry name" value="Acyl-CoA N-acyltransferases (Nat)"/>
    <property type="match status" value="1"/>
</dbReference>
<dbReference type="Pfam" id="PF00583">
    <property type="entry name" value="Acetyltransf_1"/>
    <property type="match status" value="1"/>
</dbReference>
<sequence length="208" mass="23131">MTDKLSAPPPGHIKVTVTYLEMAAKPARRQRPHPHGLSLLRAENCTFSFYRYLYDTVGEEWLWWFRRAMPADDLRAILADNRTEIYVAYVAGVPAGYVELSRTNPGMCELQYLGLIPEFIGRGIGGWLLEWAIEAAWNGAGVEKITVNTCDLDHPRALMTYQKAGFRPVGQEVRFDPDPRLAGLIPMTAGSHVALPDQPLPGPEATPA</sequence>
<proteinExistence type="predicted"/>
<reference evidence="4 5" key="1">
    <citation type="submission" date="2017-07" db="EMBL/GenBank/DDBJ databases">
        <title>Niveispirillum cyanobacteriorum sp. nov., isolated from cyanobacterial aggregates in a eutrophic lake.</title>
        <authorList>
            <person name="Cai H."/>
        </authorList>
    </citation>
    <scope>NUCLEOTIDE SEQUENCE [LARGE SCALE GENOMIC DNA]</scope>
    <source>
        <strain evidence="5">TH1-14</strain>
    </source>
</reference>
<organism evidence="4 5">
    <name type="scientific">Niveispirillum lacus</name>
    <dbReference type="NCBI Taxonomy" id="1981099"/>
    <lineage>
        <taxon>Bacteria</taxon>
        <taxon>Pseudomonadati</taxon>
        <taxon>Pseudomonadota</taxon>
        <taxon>Alphaproteobacteria</taxon>
        <taxon>Rhodospirillales</taxon>
        <taxon>Azospirillaceae</taxon>
        <taxon>Niveispirillum</taxon>
    </lineage>
</organism>
<name>A0A255YUJ5_9PROT</name>
<dbReference type="OrthoDB" id="275336at2"/>
<evidence type="ECO:0000313" key="5">
    <source>
        <dbReference type="Proteomes" id="UP000216998"/>
    </source>
</evidence>
<gene>
    <name evidence="4" type="ORF">CHU95_19360</name>
</gene>
<dbReference type="PROSITE" id="PS51186">
    <property type="entry name" value="GNAT"/>
    <property type="match status" value="1"/>
</dbReference>
<dbReference type="PANTHER" id="PTHR43877">
    <property type="entry name" value="AMINOALKYLPHOSPHONATE N-ACETYLTRANSFERASE-RELATED-RELATED"/>
    <property type="match status" value="1"/>
</dbReference>
<evidence type="ECO:0000313" key="4">
    <source>
        <dbReference type="EMBL" id="OYQ32893.1"/>
    </source>
</evidence>
<dbReference type="EMBL" id="NOXU01000031">
    <property type="protein sequence ID" value="OYQ32893.1"/>
    <property type="molecule type" value="Genomic_DNA"/>
</dbReference>
<keyword evidence="1 4" id="KW-0808">Transferase</keyword>
<keyword evidence="5" id="KW-1185">Reference proteome</keyword>
<dbReference type="InterPro" id="IPR000182">
    <property type="entry name" value="GNAT_dom"/>
</dbReference>